<dbReference type="GO" id="GO:0043531">
    <property type="term" value="F:ADP binding"/>
    <property type="evidence" value="ECO:0007669"/>
    <property type="project" value="InterPro"/>
</dbReference>
<dbReference type="Pfam" id="PF00931">
    <property type="entry name" value="NB-ARC"/>
    <property type="match status" value="1"/>
</dbReference>
<name>A0A0G4M2R4_VERLO</name>
<organism evidence="3 4">
    <name type="scientific">Verticillium longisporum</name>
    <name type="common">Verticillium dahliae var. longisporum</name>
    <dbReference type="NCBI Taxonomy" id="100787"/>
    <lineage>
        <taxon>Eukaryota</taxon>
        <taxon>Fungi</taxon>
        <taxon>Dikarya</taxon>
        <taxon>Ascomycota</taxon>
        <taxon>Pezizomycotina</taxon>
        <taxon>Sordariomycetes</taxon>
        <taxon>Hypocreomycetidae</taxon>
        <taxon>Glomerellales</taxon>
        <taxon>Plectosphaerellaceae</taxon>
        <taxon>Verticillium</taxon>
    </lineage>
</organism>
<dbReference type="EMBL" id="CVQH01020763">
    <property type="protein sequence ID" value="CRK28571.1"/>
    <property type="molecule type" value="Genomic_DNA"/>
</dbReference>
<accession>A0A0G4M2R4</accession>
<dbReference type="SUPFAM" id="SSF52540">
    <property type="entry name" value="P-loop containing nucleoside triphosphate hydrolases"/>
    <property type="match status" value="1"/>
</dbReference>
<dbReference type="InterPro" id="IPR002182">
    <property type="entry name" value="NB-ARC"/>
</dbReference>
<dbReference type="Gene3D" id="3.40.50.1820">
    <property type="entry name" value="alpha/beta hydrolase"/>
    <property type="match status" value="1"/>
</dbReference>
<dbReference type="Gene3D" id="3.40.50.300">
    <property type="entry name" value="P-loop containing nucleotide triphosphate hydrolases"/>
    <property type="match status" value="1"/>
</dbReference>
<dbReference type="AlphaFoldDB" id="A0A0G4M2R4"/>
<dbReference type="InterPro" id="IPR027417">
    <property type="entry name" value="P-loop_NTPase"/>
</dbReference>
<dbReference type="PANTHER" id="PTHR46082:SF6">
    <property type="entry name" value="AAA+ ATPASE DOMAIN-CONTAINING PROTEIN-RELATED"/>
    <property type="match status" value="1"/>
</dbReference>
<feature type="region of interest" description="Disordered" evidence="1">
    <location>
        <begin position="1"/>
        <end position="22"/>
    </location>
</feature>
<dbReference type="SUPFAM" id="SSF53474">
    <property type="entry name" value="alpha/beta-Hydrolases"/>
    <property type="match status" value="1"/>
</dbReference>
<dbReference type="Pfam" id="PF13424">
    <property type="entry name" value="TPR_12"/>
    <property type="match status" value="1"/>
</dbReference>
<reference evidence="3 4" key="1">
    <citation type="submission" date="2015-05" db="EMBL/GenBank/DDBJ databases">
        <authorList>
            <person name="Wang D.B."/>
            <person name="Wang M."/>
        </authorList>
    </citation>
    <scope>NUCLEOTIDE SEQUENCE [LARGE SCALE GENOMIC DNA]</scope>
    <source>
        <strain evidence="3">VL1</strain>
    </source>
</reference>
<proteinExistence type="predicted"/>
<dbReference type="Gene3D" id="1.25.40.10">
    <property type="entry name" value="Tetratricopeptide repeat domain"/>
    <property type="match status" value="1"/>
</dbReference>
<feature type="region of interest" description="Disordered" evidence="1">
    <location>
        <begin position="314"/>
        <end position="338"/>
    </location>
</feature>
<dbReference type="InterPro" id="IPR029058">
    <property type="entry name" value="AB_hydrolase_fold"/>
</dbReference>
<protein>
    <recommendedName>
        <fullName evidence="2">NB-ARC domain-containing protein</fullName>
    </recommendedName>
</protein>
<dbReference type="InterPro" id="IPR053137">
    <property type="entry name" value="NLR-like"/>
</dbReference>
<gene>
    <name evidence="3" type="ORF">BN1708_015247</name>
</gene>
<evidence type="ECO:0000256" key="1">
    <source>
        <dbReference type="SAM" id="MobiDB-lite"/>
    </source>
</evidence>
<dbReference type="SUPFAM" id="SSF48452">
    <property type="entry name" value="TPR-like"/>
    <property type="match status" value="1"/>
</dbReference>
<evidence type="ECO:0000259" key="2">
    <source>
        <dbReference type="Pfam" id="PF00931"/>
    </source>
</evidence>
<feature type="compositionally biased region" description="Polar residues" evidence="1">
    <location>
        <begin position="321"/>
        <end position="338"/>
    </location>
</feature>
<dbReference type="STRING" id="100787.A0A0G4M2R4"/>
<keyword evidence="4" id="KW-1185">Reference proteome</keyword>
<dbReference type="Proteomes" id="UP000044602">
    <property type="component" value="Unassembled WGS sequence"/>
</dbReference>
<feature type="domain" description="NB-ARC" evidence="2">
    <location>
        <begin position="362"/>
        <end position="528"/>
    </location>
</feature>
<evidence type="ECO:0000313" key="4">
    <source>
        <dbReference type="Proteomes" id="UP000044602"/>
    </source>
</evidence>
<dbReference type="PANTHER" id="PTHR46082">
    <property type="entry name" value="ATP/GTP-BINDING PROTEIN-RELATED"/>
    <property type="match status" value="1"/>
</dbReference>
<evidence type="ECO:0000313" key="3">
    <source>
        <dbReference type="EMBL" id="CRK28571.1"/>
    </source>
</evidence>
<dbReference type="InterPro" id="IPR011990">
    <property type="entry name" value="TPR-like_helical_dom_sf"/>
</dbReference>
<sequence length="821" mass="90834">MAKVHRIGFTRLDTDQDPPTPTDATSIIFVHGLRGHPLRTWGDDEDNTNADHASSFLRATFRKWRGKSRHGASEDTLNTHDAAQRHPFWPRDLLADDLPNARIWTYGYNADAVEGMFGATNKNSVSQHGRDFAIKFERKLDDQEPIIFVAHSLGGIIVKDALSRSETLQQRTAAIVFLGTPHRGSSAADWAQLASNMAAVAFLDSNKQVTGALKVDSEVLGNVHEQFVKIAMKRGIRLHSFQEGRGISGVRGISGKIVGDFSSSLGLPDEKIESIDADHRQMVKCTDRDDSRYGDIRDVLKQFLGSGAPASLSLDRVGSAPSPSHAQTRETTVGGTLAQHQPQSGPCFLVPFPENKRFVGRTETLQRLEKMLFAGDIQKAAIVGLGGVGKTQVALQVAYWVKETKPDWSVYWLPALSMAGFEQACAEIARDLGLEGPSQDDPKELVRRYLCSAQSGRWFLIVDNADDMDLLLGTANSTGIHGYLPTNTHGRVLFTTRSTDVARAVVDDDFVELDKMSEQEARDFLQKLLSKDLTADDAAMGTLLRDLTYLPLAISQAAAYIKRNGIPISGYISLLRDTNKKATGLLSREFPDLTRYRESRHAVATTWLISFEEIRRMDKPAAELVSFMSQVEPRAIPQSMLPSLHTREELVHALGTLKGYAFLQEREDAAVFDMHGLVHLATRGWVQTQDVSREVHQAAVAHLATIFASDRWDQRETWRQYMAHVLRAINGAAGREDWGGEECELGFWVGRCLRAEGRIAEATEILAHVVAVQGRSLAEDHPSRLASQHELAIAYRANGQVEKAVEILAQMEAVRGSIHVE</sequence>